<evidence type="ECO:0000256" key="4">
    <source>
        <dbReference type="ARBA" id="ARBA00013297"/>
    </source>
</evidence>
<evidence type="ECO:0000256" key="5">
    <source>
        <dbReference type="ARBA" id="ARBA00022723"/>
    </source>
</evidence>
<dbReference type="GO" id="GO:0005829">
    <property type="term" value="C:cytosol"/>
    <property type="evidence" value="ECO:0007669"/>
    <property type="project" value="TreeGrafter"/>
</dbReference>
<dbReference type="GO" id="GO:0019144">
    <property type="term" value="F:ADP-sugar diphosphatase activity"/>
    <property type="evidence" value="ECO:0007669"/>
    <property type="project" value="TreeGrafter"/>
</dbReference>
<evidence type="ECO:0000256" key="7">
    <source>
        <dbReference type="ARBA" id="ARBA00022842"/>
    </source>
</evidence>
<feature type="domain" description="Nudix hydrolase" evidence="14">
    <location>
        <begin position="44"/>
        <end position="187"/>
    </location>
</feature>
<keyword evidence="6" id="KW-0378">Hydrolase</keyword>
<evidence type="ECO:0000313" key="16">
    <source>
        <dbReference type="Proteomes" id="UP000886687"/>
    </source>
</evidence>
<dbReference type="Gene3D" id="3.90.79.10">
    <property type="entry name" value="Nucleoside Triphosphate Pyrophosphohydrolase"/>
    <property type="match status" value="1"/>
</dbReference>
<dbReference type="CDD" id="cd24155">
    <property type="entry name" value="NUDIX_ADPRase"/>
    <property type="match status" value="1"/>
</dbReference>
<sequence length="198" mass="22405">MKYNFKIVETDPAYRGFLKINRYRLKHDLYMGGESETIIRERIEDIRAVSVLLYDPRQDKVVLVEQFRIGVAGYQNPPWMLETIGGLQDGGESDESVARRESLEEANCEIGRLKQICEFVVSPGISVDRIKLYCGEVDATNAAGVHGLDHEGEDIRVVVMDAGEAIGELYQGRANSTSIIIALQWLAMHRESLRQDWC</sequence>
<keyword evidence="5 13" id="KW-0479">Metal-binding</keyword>
<comment type="caution">
    <text evidence="15">The sequence shown here is derived from an EMBL/GenBank/DDBJ whole genome shotgun (WGS) entry which is preliminary data.</text>
</comment>
<dbReference type="InterPro" id="IPR004385">
    <property type="entry name" value="NDP_pyrophosphatase"/>
</dbReference>
<evidence type="ECO:0000256" key="6">
    <source>
        <dbReference type="ARBA" id="ARBA00022801"/>
    </source>
</evidence>
<comment type="cofactor">
    <cofactor evidence="1 13">
        <name>Mg(2+)</name>
        <dbReference type="ChEBI" id="CHEBI:18420"/>
    </cofactor>
</comment>
<dbReference type="EC" id="3.6.1.13" evidence="3"/>
<gene>
    <name evidence="15" type="ORF">JAZ04_02740</name>
</gene>
<keyword evidence="7 13" id="KW-0460">Magnesium</keyword>
<evidence type="ECO:0000256" key="13">
    <source>
        <dbReference type="PIRSR" id="PIRSR604385-2"/>
    </source>
</evidence>
<feature type="binding site" evidence="13">
    <location>
        <position position="105"/>
    </location>
    <ligand>
        <name>Mg(2+)</name>
        <dbReference type="ChEBI" id="CHEBI:18420"/>
        <label>1</label>
    </ligand>
</feature>
<dbReference type="PANTHER" id="PTHR11839">
    <property type="entry name" value="UDP/ADP-SUGAR PYROPHOSPHATASE"/>
    <property type="match status" value="1"/>
</dbReference>
<dbReference type="EMBL" id="JAEPDI010000001">
    <property type="protein sequence ID" value="MCG7937765.1"/>
    <property type="molecule type" value="Genomic_DNA"/>
</dbReference>
<evidence type="ECO:0000256" key="11">
    <source>
        <dbReference type="ARBA" id="ARBA00033056"/>
    </source>
</evidence>
<evidence type="ECO:0000259" key="14">
    <source>
        <dbReference type="PROSITE" id="PS51462"/>
    </source>
</evidence>
<dbReference type="PROSITE" id="PS00893">
    <property type="entry name" value="NUDIX_BOX"/>
    <property type="match status" value="1"/>
</dbReference>
<dbReference type="GO" id="GO:0046872">
    <property type="term" value="F:metal ion binding"/>
    <property type="evidence" value="ECO:0007669"/>
    <property type="project" value="UniProtKB-KW"/>
</dbReference>
<evidence type="ECO:0000256" key="3">
    <source>
        <dbReference type="ARBA" id="ARBA00012453"/>
    </source>
</evidence>
<dbReference type="InterPro" id="IPR020084">
    <property type="entry name" value="NUDIX_hydrolase_CS"/>
</dbReference>
<evidence type="ECO:0000256" key="2">
    <source>
        <dbReference type="ARBA" id="ARBA00007482"/>
    </source>
</evidence>
<dbReference type="PROSITE" id="PS51462">
    <property type="entry name" value="NUDIX"/>
    <property type="match status" value="1"/>
</dbReference>
<evidence type="ECO:0000256" key="9">
    <source>
        <dbReference type="ARBA" id="ARBA00030162"/>
    </source>
</evidence>
<dbReference type="InterPro" id="IPR000086">
    <property type="entry name" value="NUDIX_hydrolase_dom"/>
</dbReference>
<comment type="similarity">
    <text evidence="2">Belongs to the Nudix hydrolase family. NudF subfamily.</text>
</comment>
<evidence type="ECO:0000256" key="12">
    <source>
        <dbReference type="ARBA" id="ARBA00049546"/>
    </source>
</evidence>
<dbReference type="PANTHER" id="PTHR11839:SF5">
    <property type="entry name" value="ADP-RIBOSE PYROPHOSPHATASE"/>
    <property type="match status" value="1"/>
</dbReference>
<dbReference type="GO" id="GO:0019693">
    <property type="term" value="P:ribose phosphate metabolic process"/>
    <property type="evidence" value="ECO:0007669"/>
    <property type="project" value="TreeGrafter"/>
</dbReference>
<evidence type="ECO:0000313" key="15">
    <source>
        <dbReference type="EMBL" id="MCG7937765.1"/>
    </source>
</evidence>
<accession>A0A9E4K1J4</accession>
<feature type="binding site" evidence="13">
    <location>
        <position position="153"/>
    </location>
    <ligand>
        <name>Mg(2+)</name>
        <dbReference type="ChEBI" id="CHEBI:18420"/>
        <label>1</label>
    </ligand>
</feature>
<comment type="function">
    <text evidence="8">Acts on ADP-mannose and ADP-glucose as well as ADP-ribose. Prevents glycogen biosynthesis. The reaction catalyzed by this enzyme is a limiting step of the gluconeogenic process.</text>
</comment>
<dbReference type="SUPFAM" id="SSF55811">
    <property type="entry name" value="Nudix"/>
    <property type="match status" value="1"/>
</dbReference>
<name>A0A9E4K1J4_9GAMM</name>
<feature type="binding site" evidence="13">
    <location>
        <position position="101"/>
    </location>
    <ligand>
        <name>Mg(2+)</name>
        <dbReference type="ChEBI" id="CHEBI:18420"/>
        <label>1</label>
    </ligand>
</feature>
<proteinExistence type="inferred from homology"/>
<comment type="catalytic activity">
    <reaction evidence="12">
        <text>ADP-D-ribose + H2O = D-ribose 5-phosphate + AMP + 2 H(+)</text>
        <dbReference type="Rhea" id="RHEA:10412"/>
        <dbReference type="ChEBI" id="CHEBI:15377"/>
        <dbReference type="ChEBI" id="CHEBI:15378"/>
        <dbReference type="ChEBI" id="CHEBI:57967"/>
        <dbReference type="ChEBI" id="CHEBI:78346"/>
        <dbReference type="ChEBI" id="CHEBI:456215"/>
        <dbReference type="EC" id="3.6.1.13"/>
    </reaction>
</comment>
<dbReference type="Pfam" id="PF00293">
    <property type="entry name" value="NUDIX"/>
    <property type="match status" value="1"/>
</dbReference>
<evidence type="ECO:0000256" key="10">
    <source>
        <dbReference type="ARBA" id="ARBA00030308"/>
    </source>
</evidence>
<dbReference type="NCBIfam" id="TIGR00052">
    <property type="entry name" value="nudix-type nucleoside diphosphatase, YffH/AdpP family"/>
    <property type="match status" value="1"/>
</dbReference>
<evidence type="ECO:0000256" key="8">
    <source>
        <dbReference type="ARBA" id="ARBA00025164"/>
    </source>
</evidence>
<dbReference type="Proteomes" id="UP000886687">
    <property type="component" value="Unassembled WGS sequence"/>
</dbReference>
<dbReference type="GO" id="GO:0006753">
    <property type="term" value="P:nucleoside phosphate metabolic process"/>
    <property type="evidence" value="ECO:0007669"/>
    <property type="project" value="TreeGrafter"/>
</dbReference>
<reference evidence="15" key="1">
    <citation type="journal article" date="2021" name="Proc. Natl. Acad. Sci. U.S.A.">
        <title>Global biogeography of chemosynthetic symbionts reveals both localized and globally distributed symbiont groups. .</title>
        <authorList>
            <person name="Osvatic J.T."/>
            <person name="Wilkins L.G.E."/>
            <person name="Leibrecht L."/>
            <person name="Leray M."/>
            <person name="Zauner S."/>
            <person name="Polzin J."/>
            <person name="Camacho Y."/>
            <person name="Gros O."/>
            <person name="van Gils J.A."/>
            <person name="Eisen J.A."/>
            <person name="Petersen J.M."/>
            <person name="Yuen B."/>
        </authorList>
    </citation>
    <scope>NUCLEOTIDE SEQUENCE</scope>
    <source>
        <strain evidence="15">MAGL173</strain>
    </source>
</reference>
<dbReference type="InterPro" id="IPR015797">
    <property type="entry name" value="NUDIX_hydrolase-like_dom_sf"/>
</dbReference>
<dbReference type="AlphaFoldDB" id="A0A9E4K1J4"/>
<organism evidence="15 16">
    <name type="scientific">Candidatus Thiodiazotropha lotti</name>
    <dbReference type="NCBI Taxonomy" id="2792787"/>
    <lineage>
        <taxon>Bacteria</taxon>
        <taxon>Pseudomonadati</taxon>
        <taxon>Pseudomonadota</taxon>
        <taxon>Gammaproteobacteria</taxon>
        <taxon>Chromatiales</taxon>
        <taxon>Sedimenticolaceae</taxon>
        <taxon>Candidatus Thiodiazotropha</taxon>
    </lineage>
</organism>
<protein>
    <recommendedName>
        <fullName evidence="4">ADP-ribose pyrophosphatase</fullName>
        <ecNumber evidence="3">3.6.1.13</ecNumber>
    </recommendedName>
    <alternativeName>
        <fullName evidence="9">ADP-ribose diphosphatase</fullName>
    </alternativeName>
    <alternativeName>
        <fullName evidence="11">ADP-ribose phosphohydrolase</fullName>
    </alternativeName>
    <alternativeName>
        <fullName evidence="10">Adenosine diphosphoribose pyrophosphatase</fullName>
    </alternativeName>
</protein>
<evidence type="ECO:0000256" key="1">
    <source>
        <dbReference type="ARBA" id="ARBA00001946"/>
    </source>
</evidence>
<dbReference type="GO" id="GO:0047631">
    <property type="term" value="F:ADP-ribose diphosphatase activity"/>
    <property type="evidence" value="ECO:0007669"/>
    <property type="project" value="UniProtKB-EC"/>
</dbReference>